<dbReference type="InterPro" id="IPR036737">
    <property type="entry name" value="OmpA-like_sf"/>
</dbReference>
<dbReference type="Gene3D" id="3.30.1330.60">
    <property type="entry name" value="OmpA-like domain"/>
    <property type="match status" value="1"/>
</dbReference>
<dbReference type="Proteomes" id="UP001596122">
    <property type="component" value="Unassembled WGS sequence"/>
</dbReference>
<comment type="caution">
    <text evidence="2">The sequence shown here is derived from an EMBL/GenBank/DDBJ whole genome shotgun (WGS) entry which is preliminary data.</text>
</comment>
<evidence type="ECO:0008006" key="4">
    <source>
        <dbReference type="Google" id="ProtNLM"/>
    </source>
</evidence>
<evidence type="ECO:0000256" key="1">
    <source>
        <dbReference type="SAM" id="MobiDB-lite"/>
    </source>
</evidence>
<reference evidence="3" key="1">
    <citation type="journal article" date="2019" name="Int. J. Syst. Evol. Microbiol.">
        <title>The Global Catalogue of Microorganisms (GCM) 10K type strain sequencing project: providing services to taxonomists for standard genome sequencing and annotation.</title>
        <authorList>
            <consortium name="The Broad Institute Genomics Platform"/>
            <consortium name="The Broad Institute Genome Sequencing Center for Infectious Disease"/>
            <person name="Wu L."/>
            <person name="Ma J."/>
        </authorList>
    </citation>
    <scope>NUCLEOTIDE SEQUENCE [LARGE SCALE GENOMIC DNA]</scope>
    <source>
        <strain evidence="3">CCUG 43114</strain>
    </source>
</reference>
<sequence>MNRRGWPIRYHLPRERRAWPVVLVAVVGLPGLLLVQELPELLAGPASAGTAAPAGSATPTADQVEDQGEDEAPSAVATTADPDVASGPSTAPTDLASSPDTPSPPASDPLVVTFGVGEVAPSEAGVAALRQLVGDTPGATDGQVGLVVTGYAEPSGDEVLEEQPSLARAQEVAAVLVSLGVPERQVSADAGGAAAPGAPEDGRVATVAVGP</sequence>
<feature type="region of interest" description="Disordered" evidence="1">
    <location>
        <begin position="46"/>
        <end position="110"/>
    </location>
</feature>
<dbReference type="SUPFAM" id="SSF103088">
    <property type="entry name" value="OmpA-like"/>
    <property type="match status" value="1"/>
</dbReference>
<accession>A0ABW0GMH5</accession>
<keyword evidence="3" id="KW-1185">Reference proteome</keyword>
<feature type="compositionally biased region" description="Acidic residues" evidence="1">
    <location>
        <begin position="63"/>
        <end position="72"/>
    </location>
</feature>
<organism evidence="2 3">
    <name type="scientific">Aquipuribacter nitratireducens</name>
    <dbReference type="NCBI Taxonomy" id="650104"/>
    <lineage>
        <taxon>Bacteria</taxon>
        <taxon>Bacillati</taxon>
        <taxon>Actinomycetota</taxon>
        <taxon>Actinomycetes</taxon>
        <taxon>Micrococcales</taxon>
        <taxon>Intrasporangiaceae</taxon>
        <taxon>Aquipuribacter</taxon>
    </lineage>
</organism>
<feature type="compositionally biased region" description="Low complexity" evidence="1">
    <location>
        <begin position="46"/>
        <end position="61"/>
    </location>
</feature>
<protein>
    <recommendedName>
        <fullName evidence="4">OmpA-like domain-containing protein</fullName>
    </recommendedName>
</protein>
<evidence type="ECO:0000313" key="3">
    <source>
        <dbReference type="Proteomes" id="UP001596122"/>
    </source>
</evidence>
<evidence type="ECO:0000313" key="2">
    <source>
        <dbReference type="EMBL" id="MFC5379976.1"/>
    </source>
</evidence>
<name>A0ABW0GMH5_9MICO</name>
<dbReference type="RefSeq" id="WP_340271474.1">
    <property type="nucleotide sequence ID" value="NZ_JBBEOG010000011.1"/>
</dbReference>
<feature type="region of interest" description="Disordered" evidence="1">
    <location>
        <begin position="189"/>
        <end position="211"/>
    </location>
</feature>
<proteinExistence type="predicted"/>
<gene>
    <name evidence="2" type="ORF">ACFPJ6_04145</name>
</gene>
<dbReference type="EMBL" id="JBHSLD010000004">
    <property type="protein sequence ID" value="MFC5379976.1"/>
    <property type="molecule type" value="Genomic_DNA"/>
</dbReference>
<feature type="compositionally biased region" description="Low complexity" evidence="1">
    <location>
        <begin position="189"/>
        <end position="199"/>
    </location>
</feature>